<evidence type="ECO:0000259" key="3">
    <source>
        <dbReference type="PROSITE" id="PS50914"/>
    </source>
</evidence>
<dbReference type="PROSITE" id="PS50914">
    <property type="entry name" value="BON"/>
    <property type="match status" value="1"/>
</dbReference>
<proteinExistence type="predicted"/>
<dbReference type="PROSITE" id="PS51257">
    <property type="entry name" value="PROKAR_LIPOPROTEIN"/>
    <property type="match status" value="1"/>
</dbReference>
<dbReference type="Pfam" id="PF04972">
    <property type="entry name" value="BON"/>
    <property type="match status" value="1"/>
</dbReference>
<evidence type="ECO:0000256" key="1">
    <source>
        <dbReference type="SAM" id="MobiDB-lite"/>
    </source>
</evidence>
<feature type="domain" description="BON" evidence="3">
    <location>
        <begin position="51"/>
        <end position="119"/>
    </location>
</feature>
<accession>A0ABX1TKJ7</accession>
<keyword evidence="5" id="KW-1185">Reference proteome</keyword>
<dbReference type="PANTHER" id="PTHR34606:SF15">
    <property type="entry name" value="BON DOMAIN-CONTAINING PROTEIN"/>
    <property type="match status" value="1"/>
</dbReference>
<feature type="compositionally biased region" description="Basic and acidic residues" evidence="1">
    <location>
        <begin position="43"/>
        <end position="52"/>
    </location>
</feature>
<gene>
    <name evidence="4" type="ORF">E4P82_04385</name>
</gene>
<feature type="chain" id="PRO_5047111617" evidence="2">
    <location>
        <begin position="19"/>
        <end position="120"/>
    </location>
</feature>
<keyword evidence="2" id="KW-0732">Signal</keyword>
<organism evidence="4 5">
    <name type="scientific">Candidatus Competibacter phosphatis</name>
    <dbReference type="NCBI Taxonomy" id="221280"/>
    <lineage>
        <taxon>Bacteria</taxon>
        <taxon>Pseudomonadati</taxon>
        <taxon>Pseudomonadota</taxon>
        <taxon>Gammaproteobacteria</taxon>
        <taxon>Candidatus Competibacteraceae</taxon>
        <taxon>Candidatus Competibacter</taxon>
    </lineage>
</organism>
<protein>
    <submittedName>
        <fullName evidence="4">BON domain-containing protein</fullName>
    </submittedName>
</protein>
<evidence type="ECO:0000313" key="5">
    <source>
        <dbReference type="Proteomes" id="UP000760480"/>
    </source>
</evidence>
<dbReference type="InterPro" id="IPR007055">
    <property type="entry name" value="BON_dom"/>
</dbReference>
<evidence type="ECO:0000313" key="4">
    <source>
        <dbReference type="EMBL" id="NMQ18501.1"/>
    </source>
</evidence>
<dbReference type="PANTHER" id="PTHR34606">
    <property type="entry name" value="BON DOMAIN-CONTAINING PROTEIN"/>
    <property type="match status" value="1"/>
</dbReference>
<dbReference type="EMBL" id="SPMZ01000012">
    <property type="protein sequence ID" value="NMQ18501.1"/>
    <property type="molecule type" value="Genomic_DNA"/>
</dbReference>
<reference evidence="4 5" key="1">
    <citation type="submission" date="2019-03" db="EMBL/GenBank/DDBJ databases">
        <title>Metabolic reconstructions from genomes of highly enriched 'Candidatus Accumulibacter' and 'Candidatus Competibacter' bioreactor populations.</title>
        <authorList>
            <person name="Annavajhala M.K."/>
            <person name="Welles L."/>
            <person name="Abbas B."/>
            <person name="Sorokin D."/>
            <person name="Park H."/>
            <person name="Van Loosdrecht M."/>
            <person name="Chandran K."/>
        </authorList>
    </citation>
    <scope>NUCLEOTIDE SEQUENCE [LARGE SCALE GENOMIC DNA]</scope>
    <source>
        <strain evidence="4 5">SBR_G</strain>
    </source>
</reference>
<feature type="signal peptide" evidence="2">
    <location>
        <begin position="1"/>
        <end position="18"/>
    </location>
</feature>
<dbReference type="RefSeq" id="WP_169247751.1">
    <property type="nucleotide sequence ID" value="NZ_SPMZ01000012.1"/>
</dbReference>
<dbReference type="Proteomes" id="UP000760480">
    <property type="component" value="Unassembled WGS sequence"/>
</dbReference>
<feature type="region of interest" description="Disordered" evidence="1">
    <location>
        <begin position="24"/>
        <end position="53"/>
    </location>
</feature>
<dbReference type="InterPro" id="IPR051686">
    <property type="entry name" value="Lipoprotein_DolP"/>
</dbReference>
<evidence type="ECO:0000256" key="2">
    <source>
        <dbReference type="SAM" id="SignalP"/>
    </source>
</evidence>
<name>A0ABX1TKJ7_9GAMM</name>
<feature type="compositionally biased region" description="Low complexity" evidence="1">
    <location>
        <begin position="27"/>
        <end position="42"/>
    </location>
</feature>
<sequence length="120" mass="12397">MHKLSLILAFLAALTLTACVGLGGGSSSDTSTSASTSTSLSDNARRGPKVSDSEITASIKDAFKQDDLLSNASITVTSDQGVVSMSGRLTARAANRAMSLARAAPGVYRVVWSSIDYIPE</sequence>
<comment type="caution">
    <text evidence="4">The sequence shown here is derived from an EMBL/GenBank/DDBJ whole genome shotgun (WGS) entry which is preliminary data.</text>
</comment>